<dbReference type="Proteomes" id="UP000038010">
    <property type="component" value="Unassembled WGS sequence"/>
</dbReference>
<dbReference type="InterPro" id="IPR022357">
    <property type="entry name" value="MIP_CS"/>
</dbReference>
<dbReference type="PANTHER" id="PTHR43829">
    <property type="entry name" value="AQUAPORIN OR AQUAGLYCEROPORIN RELATED"/>
    <property type="match status" value="1"/>
</dbReference>
<dbReference type="SUPFAM" id="SSF81338">
    <property type="entry name" value="Aquaporin-like"/>
    <property type="match status" value="1"/>
</dbReference>
<keyword evidence="4 7" id="KW-0812">Transmembrane</keyword>
<keyword evidence="3 7" id="KW-0813">Transport</keyword>
<feature type="compositionally biased region" description="Basic and acidic residues" evidence="8">
    <location>
        <begin position="45"/>
        <end position="57"/>
    </location>
</feature>
<evidence type="ECO:0000313" key="9">
    <source>
        <dbReference type="EMBL" id="KPI42070.1"/>
    </source>
</evidence>
<dbReference type="GeneID" id="28737636"/>
<dbReference type="OrthoDB" id="3222at2759"/>
<proteinExistence type="inferred from homology"/>
<evidence type="ECO:0000256" key="2">
    <source>
        <dbReference type="ARBA" id="ARBA00006175"/>
    </source>
</evidence>
<dbReference type="VEuPathDB" id="FungiDB:AB675_5538"/>
<accession>A0A0N1H717</accession>
<dbReference type="STRING" id="1664694.A0A0N1H717"/>
<dbReference type="CDD" id="cd00333">
    <property type="entry name" value="MIP"/>
    <property type="match status" value="1"/>
</dbReference>
<dbReference type="InterPro" id="IPR023271">
    <property type="entry name" value="Aquaporin-like"/>
</dbReference>
<dbReference type="GO" id="GO:0015254">
    <property type="term" value="F:glycerol channel activity"/>
    <property type="evidence" value="ECO:0007669"/>
    <property type="project" value="TreeGrafter"/>
</dbReference>
<evidence type="ECO:0000256" key="5">
    <source>
        <dbReference type="ARBA" id="ARBA00022989"/>
    </source>
</evidence>
<dbReference type="Pfam" id="PF00230">
    <property type="entry name" value="MIP"/>
    <property type="match status" value="1"/>
</dbReference>
<dbReference type="EMBL" id="LFJN01000008">
    <property type="protein sequence ID" value="KPI42070.1"/>
    <property type="molecule type" value="Genomic_DNA"/>
</dbReference>
<dbReference type="PANTHER" id="PTHR43829:SF9">
    <property type="entry name" value="AQUAPORIN-9"/>
    <property type="match status" value="1"/>
</dbReference>
<dbReference type="GO" id="GO:0005886">
    <property type="term" value="C:plasma membrane"/>
    <property type="evidence" value="ECO:0007669"/>
    <property type="project" value="TreeGrafter"/>
</dbReference>
<comment type="similarity">
    <text evidence="2 7">Belongs to the MIP/aquaporin (TC 1.A.8) family.</text>
</comment>
<feature type="region of interest" description="Disordered" evidence="8">
    <location>
        <begin position="1"/>
        <end position="57"/>
    </location>
</feature>
<feature type="compositionally biased region" description="Polar residues" evidence="8">
    <location>
        <begin position="1"/>
        <end position="44"/>
    </location>
</feature>
<dbReference type="PROSITE" id="PS00221">
    <property type="entry name" value="MIP"/>
    <property type="match status" value="1"/>
</dbReference>
<evidence type="ECO:0000256" key="6">
    <source>
        <dbReference type="ARBA" id="ARBA00023136"/>
    </source>
</evidence>
<evidence type="ECO:0000313" key="10">
    <source>
        <dbReference type="Proteomes" id="UP000038010"/>
    </source>
</evidence>
<evidence type="ECO:0000256" key="7">
    <source>
        <dbReference type="RuleBase" id="RU000477"/>
    </source>
</evidence>
<dbReference type="PRINTS" id="PR00783">
    <property type="entry name" value="MINTRINSICP"/>
</dbReference>
<dbReference type="InterPro" id="IPR000425">
    <property type="entry name" value="MIP"/>
</dbReference>
<name>A0A0N1H717_9EURO</name>
<evidence type="ECO:0000256" key="4">
    <source>
        <dbReference type="ARBA" id="ARBA00022692"/>
    </source>
</evidence>
<organism evidence="9 10">
    <name type="scientific">Cyphellophora attinorum</name>
    <dbReference type="NCBI Taxonomy" id="1664694"/>
    <lineage>
        <taxon>Eukaryota</taxon>
        <taxon>Fungi</taxon>
        <taxon>Dikarya</taxon>
        <taxon>Ascomycota</taxon>
        <taxon>Pezizomycotina</taxon>
        <taxon>Eurotiomycetes</taxon>
        <taxon>Chaetothyriomycetidae</taxon>
        <taxon>Chaetothyriales</taxon>
        <taxon>Cyphellophoraceae</taxon>
        <taxon>Cyphellophora</taxon>
    </lineage>
</organism>
<protein>
    <submittedName>
        <fullName evidence="9">Putative membrane protein</fullName>
    </submittedName>
</protein>
<keyword evidence="10" id="KW-1185">Reference proteome</keyword>
<dbReference type="Gene3D" id="1.20.1080.10">
    <property type="entry name" value="Glycerol uptake facilitator protein"/>
    <property type="match status" value="2"/>
</dbReference>
<dbReference type="RefSeq" id="XP_018002033.1">
    <property type="nucleotide sequence ID" value="XM_018145756.1"/>
</dbReference>
<reference evidence="9 10" key="1">
    <citation type="submission" date="2015-06" db="EMBL/GenBank/DDBJ databases">
        <title>Draft genome of the ant-associated black yeast Phialophora attae CBS 131958.</title>
        <authorList>
            <person name="Moreno L.F."/>
            <person name="Stielow B.J."/>
            <person name="de Hoog S."/>
            <person name="Vicente V.A."/>
            <person name="Weiss V.A."/>
            <person name="de Vries M."/>
            <person name="Cruz L.M."/>
            <person name="Souza E.M."/>
        </authorList>
    </citation>
    <scope>NUCLEOTIDE SEQUENCE [LARGE SCALE GENOMIC DNA]</scope>
    <source>
        <strain evidence="9 10">CBS 131958</strain>
    </source>
</reference>
<dbReference type="InterPro" id="IPR050363">
    <property type="entry name" value="MIP/Aquaporin"/>
</dbReference>
<keyword evidence="5" id="KW-1133">Transmembrane helix</keyword>
<evidence type="ECO:0000256" key="3">
    <source>
        <dbReference type="ARBA" id="ARBA00022448"/>
    </source>
</evidence>
<dbReference type="GO" id="GO:0015250">
    <property type="term" value="F:water channel activity"/>
    <property type="evidence" value="ECO:0007669"/>
    <property type="project" value="TreeGrafter"/>
</dbReference>
<evidence type="ECO:0000256" key="1">
    <source>
        <dbReference type="ARBA" id="ARBA00004141"/>
    </source>
</evidence>
<sequence length="340" mass="37303">MATKSSSTSDSPLTTHAENNPNNYAQPYDNTPQRQSPARASQQPHAEHGAPIDHKVPQENVIQAHPDLLWSRIRHSLREPFSEFLGTFILVLFGDGAIAQVVLSGETKGTWQSICWGYGIGIMLGVYTSGISGGHINPAVTLTNALLRRFPWRKVPLYFLAQTLGAMTAAAVVYGNYRSAIDAFEGSTSTRTVPFSASHTPTAGIFATYPAEFMTRTGMFFSEQYCMPEKLVPVGLFFVLWGIAGCFGWETGFALNPARDFGPRLVTYMIGYGRGVWTAAGGYAWIPIIAPFCGAAFGGWLYDMFLFTGESPINTEGAGLKRFISPRKEIWSNTYQSEHV</sequence>
<comment type="caution">
    <text evidence="9">The sequence shown here is derived from an EMBL/GenBank/DDBJ whole genome shotgun (WGS) entry which is preliminary data.</text>
</comment>
<comment type="subcellular location">
    <subcellularLocation>
        <location evidence="1">Membrane</location>
        <topology evidence="1">Multi-pass membrane protein</topology>
    </subcellularLocation>
</comment>
<keyword evidence="6" id="KW-0472">Membrane</keyword>
<gene>
    <name evidence="9" type="ORF">AB675_5538</name>
</gene>
<dbReference type="AlphaFoldDB" id="A0A0N1H717"/>
<evidence type="ECO:0000256" key="8">
    <source>
        <dbReference type="SAM" id="MobiDB-lite"/>
    </source>
</evidence>